<evidence type="ECO:0000313" key="11">
    <source>
        <dbReference type="EMBL" id="KAF5817254.1"/>
    </source>
</evidence>
<dbReference type="Pfam" id="PF00067">
    <property type="entry name" value="p450"/>
    <property type="match status" value="1"/>
</dbReference>
<keyword evidence="3 8" id="KW-0349">Heme</keyword>
<evidence type="ECO:0000256" key="10">
    <source>
        <dbReference type="SAM" id="Phobius"/>
    </source>
</evidence>
<evidence type="ECO:0000256" key="7">
    <source>
        <dbReference type="ARBA" id="ARBA00023033"/>
    </source>
</evidence>
<dbReference type="InterPro" id="IPR017972">
    <property type="entry name" value="Cyt_P450_CS"/>
</dbReference>
<dbReference type="InterPro" id="IPR036396">
    <property type="entry name" value="Cyt_P450_sf"/>
</dbReference>
<evidence type="ECO:0000313" key="12">
    <source>
        <dbReference type="EMBL" id="OTG33505.1"/>
    </source>
</evidence>
<evidence type="ECO:0000256" key="2">
    <source>
        <dbReference type="ARBA" id="ARBA00010617"/>
    </source>
</evidence>
<dbReference type="PRINTS" id="PR00463">
    <property type="entry name" value="EP450I"/>
</dbReference>
<dbReference type="InParanoid" id="A0A251VD35"/>
<dbReference type="Proteomes" id="UP000215914">
    <property type="component" value="Chromosome 2"/>
</dbReference>
<keyword evidence="10" id="KW-1133">Transmembrane helix</keyword>
<reference evidence="12" key="2">
    <citation type="submission" date="2017-02" db="EMBL/GenBank/DDBJ databases">
        <title>Sunflower complete genome.</title>
        <authorList>
            <person name="Langlade N."/>
            <person name="Munos S."/>
        </authorList>
    </citation>
    <scope>NUCLEOTIDE SEQUENCE [LARGE SCALE GENOMIC DNA]</scope>
    <source>
        <tissue evidence="12">Leaves</tissue>
    </source>
</reference>
<keyword evidence="7 9" id="KW-0503">Monooxygenase</keyword>
<dbReference type="PANTHER" id="PTHR47955">
    <property type="entry name" value="CYTOCHROME P450 FAMILY 71 PROTEIN"/>
    <property type="match status" value="1"/>
</dbReference>
<organism evidence="12 13">
    <name type="scientific">Helianthus annuus</name>
    <name type="common">Common sunflower</name>
    <dbReference type="NCBI Taxonomy" id="4232"/>
    <lineage>
        <taxon>Eukaryota</taxon>
        <taxon>Viridiplantae</taxon>
        <taxon>Streptophyta</taxon>
        <taxon>Embryophyta</taxon>
        <taxon>Tracheophyta</taxon>
        <taxon>Spermatophyta</taxon>
        <taxon>Magnoliopsida</taxon>
        <taxon>eudicotyledons</taxon>
        <taxon>Gunneridae</taxon>
        <taxon>Pentapetalae</taxon>
        <taxon>asterids</taxon>
        <taxon>campanulids</taxon>
        <taxon>Asterales</taxon>
        <taxon>Asteraceae</taxon>
        <taxon>Asteroideae</taxon>
        <taxon>Heliantheae alliance</taxon>
        <taxon>Heliantheae</taxon>
        <taxon>Helianthus</taxon>
    </lineage>
</organism>
<keyword evidence="10" id="KW-0472">Membrane</keyword>
<evidence type="ECO:0000256" key="8">
    <source>
        <dbReference type="PIRSR" id="PIRSR602401-1"/>
    </source>
</evidence>
<dbReference type="PANTHER" id="PTHR47955:SF16">
    <property type="entry name" value="CYTOCHROME P450"/>
    <property type="match status" value="1"/>
</dbReference>
<feature type="transmembrane region" description="Helical" evidence="10">
    <location>
        <begin position="6"/>
        <end position="24"/>
    </location>
</feature>
<comment type="similarity">
    <text evidence="2 9">Belongs to the cytochrome P450 family.</text>
</comment>
<evidence type="ECO:0000256" key="6">
    <source>
        <dbReference type="ARBA" id="ARBA00023004"/>
    </source>
</evidence>
<evidence type="ECO:0000256" key="4">
    <source>
        <dbReference type="ARBA" id="ARBA00022723"/>
    </source>
</evidence>
<sequence>MFSLLQTYFLFPFILITFISFKWISFRLKIKKKLPPSPPKLPIIGNLHQLGSSPHRSLRALSQKHGSLMLMQFGSVPTLVASSAESAKEIMKTHDLKFANRPKLIIPDMLIYGSSDITFSPYGEFWRQVKSIAVVHLLNTSRVHSFRHVREKEIGLMIESIEKSNGSIIDLSELVFWLVNNIVCKVSLGRSYQGLKFTDLLAQFVHVLGALCIGNYIPWLSWIDRLSGLEDKARKVAKEFDEFLEGVVREHLDKRSKGDAHTDQDLVDVLLDIQRDNAIGFDLQRDTIKAIILDVFAAGTDTTYGSLVWSISELIRHPRVMKKLQQEVTEVAQGRTMIYETDLEKMEYLKATIKETLRLYPPIPLLIPRESMQDVNVMGYDIPAGTQTIVNAWAIGRDPSLWEEPDEFRPERFLNSSIDYKGLHFELLPFGAGRRGCPGVQFAIVMYELALANVIYKFDLSLPDGVKDKDLDMSETNSITLHKRSPLLVKATPRF</sequence>
<dbReference type="GO" id="GO:0051762">
    <property type="term" value="P:sesquiterpene biosynthetic process"/>
    <property type="evidence" value="ECO:0007669"/>
    <property type="project" value="UniProtKB-ARBA"/>
</dbReference>
<reference evidence="11" key="3">
    <citation type="submission" date="2020-06" db="EMBL/GenBank/DDBJ databases">
        <title>Helianthus annuus Genome sequencing and assembly Release 2.</title>
        <authorList>
            <person name="Gouzy J."/>
            <person name="Langlade N."/>
            <person name="Munos S."/>
        </authorList>
    </citation>
    <scope>NUCLEOTIDE SEQUENCE</scope>
    <source>
        <tissue evidence="11">Leaves</tissue>
    </source>
</reference>
<dbReference type="OrthoDB" id="1470350at2759"/>
<proteinExistence type="inferred from homology"/>
<keyword evidence="13" id="KW-1185">Reference proteome</keyword>
<evidence type="ECO:0000256" key="1">
    <source>
        <dbReference type="ARBA" id="ARBA00004721"/>
    </source>
</evidence>
<keyword evidence="10" id="KW-0812">Transmembrane</keyword>
<dbReference type="InterPro" id="IPR002401">
    <property type="entry name" value="Cyt_P450_E_grp-I"/>
</dbReference>
<dbReference type="Gene3D" id="1.10.630.10">
    <property type="entry name" value="Cytochrome P450"/>
    <property type="match status" value="1"/>
</dbReference>
<gene>
    <name evidence="12" type="ORF">HannXRQ_Chr02g0035451</name>
    <name evidence="11" type="ORF">HanXRQr2_Chr02g0050771</name>
</gene>
<dbReference type="FunFam" id="1.10.630.10:FF:000011">
    <property type="entry name" value="Cytochrome P450 83B1"/>
    <property type="match status" value="1"/>
</dbReference>
<reference evidence="11 13" key="1">
    <citation type="journal article" date="2017" name="Nature">
        <title>The sunflower genome provides insights into oil metabolism, flowering and Asterid evolution.</title>
        <authorList>
            <person name="Badouin H."/>
            <person name="Gouzy J."/>
            <person name="Grassa C.J."/>
            <person name="Murat F."/>
            <person name="Staton S.E."/>
            <person name="Cottret L."/>
            <person name="Lelandais-Briere C."/>
            <person name="Owens G.L."/>
            <person name="Carrere S."/>
            <person name="Mayjonade B."/>
            <person name="Legrand L."/>
            <person name="Gill N."/>
            <person name="Kane N.C."/>
            <person name="Bowers J.E."/>
            <person name="Hubner S."/>
            <person name="Bellec A."/>
            <person name="Berard A."/>
            <person name="Berges H."/>
            <person name="Blanchet N."/>
            <person name="Boniface M.C."/>
            <person name="Brunel D."/>
            <person name="Catrice O."/>
            <person name="Chaidir N."/>
            <person name="Claudel C."/>
            <person name="Donnadieu C."/>
            <person name="Faraut T."/>
            <person name="Fievet G."/>
            <person name="Helmstetter N."/>
            <person name="King M."/>
            <person name="Knapp S.J."/>
            <person name="Lai Z."/>
            <person name="Le Paslier M.C."/>
            <person name="Lippi Y."/>
            <person name="Lorenzon L."/>
            <person name="Mandel J.R."/>
            <person name="Marage G."/>
            <person name="Marchand G."/>
            <person name="Marquand E."/>
            <person name="Bret-Mestries E."/>
            <person name="Morien E."/>
            <person name="Nambeesan S."/>
            <person name="Nguyen T."/>
            <person name="Pegot-Espagnet P."/>
            <person name="Pouilly N."/>
            <person name="Raftis F."/>
            <person name="Sallet E."/>
            <person name="Schiex T."/>
            <person name="Thomas J."/>
            <person name="Vandecasteele C."/>
            <person name="Vares D."/>
            <person name="Vear F."/>
            <person name="Vautrin S."/>
            <person name="Crespi M."/>
            <person name="Mangin B."/>
            <person name="Burke J.M."/>
            <person name="Salse J."/>
            <person name="Munos S."/>
            <person name="Vincourt P."/>
            <person name="Rieseberg L.H."/>
            <person name="Langlade N.B."/>
        </authorList>
    </citation>
    <scope>NUCLEOTIDE SEQUENCE [LARGE SCALE GENOMIC DNA]</scope>
    <source>
        <strain evidence="13">cv. SF193</strain>
        <tissue evidence="11">Leaves</tissue>
    </source>
</reference>
<comment type="pathway">
    <text evidence="1">Secondary metabolite biosynthesis; terpenoid biosynthesis.</text>
</comment>
<dbReference type="Gramene" id="mRNA:HanXRQr2_Chr02g0050771">
    <property type="protein sequence ID" value="mRNA:HanXRQr2_Chr02g0050771"/>
    <property type="gene ID" value="HanXRQr2_Chr02g0050771"/>
</dbReference>
<dbReference type="GO" id="GO:0016491">
    <property type="term" value="F:oxidoreductase activity"/>
    <property type="evidence" value="ECO:0000318"/>
    <property type="project" value="GO_Central"/>
</dbReference>
<dbReference type="SUPFAM" id="SSF48264">
    <property type="entry name" value="Cytochrome P450"/>
    <property type="match status" value="1"/>
</dbReference>
<dbReference type="EMBL" id="CM007891">
    <property type="protein sequence ID" value="OTG33505.1"/>
    <property type="molecule type" value="Genomic_DNA"/>
</dbReference>
<dbReference type="InterPro" id="IPR001128">
    <property type="entry name" value="Cyt_P450"/>
</dbReference>
<feature type="transmembrane region" description="Helical" evidence="10">
    <location>
        <begin position="200"/>
        <end position="222"/>
    </location>
</feature>
<evidence type="ECO:0000313" key="13">
    <source>
        <dbReference type="Proteomes" id="UP000215914"/>
    </source>
</evidence>
<dbReference type="PROSITE" id="PS00086">
    <property type="entry name" value="CYTOCHROME_P450"/>
    <property type="match status" value="1"/>
</dbReference>
<dbReference type="OMA" id="ITFAIME"/>
<evidence type="ECO:0000256" key="5">
    <source>
        <dbReference type="ARBA" id="ARBA00023002"/>
    </source>
</evidence>
<dbReference type="AlphaFoldDB" id="A0A251VD35"/>
<evidence type="ECO:0000256" key="9">
    <source>
        <dbReference type="RuleBase" id="RU000461"/>
    </source>
</evidence>
<dbReference type="PRINTS" id="PR00385">
    <property type="entry name" value="P450"/>
</dbReference>
<dbReference type="GO" id="GO:0020037">
    <property type="term" value="F:heme binding"/>
    <property type="evidence" value="ECO:0007669"/>
    <property type="project" value="InterPro"/>
</dbReference>
<dbReference type="STRING" id="4232.A0A251VD35"/>
<protein>
    <submittedName>
        <fullName evidence="11 12">Cytochrome P450</fullName>
    </submittedName>
</protein>
<dbReference type="EMBL" id="MNCJ02000317">
    <property type="protein sequence ID" value="KAF5817254.1"/>
    <property type="molecule type" value="Genomic_DNA"/>
</dbReference>
<evidence type="ECO:0000256" key="3">
    <source>
        <dbReference type="ARBA" id="ARBA00022617"/>
    </source>
</evidence>
<dbReference type="FunCoup" id="A0A251VD35">
    <property type="interactions" value="901"/>
</dbReference>
<keyword evidence="5 9" id="KW-0560">Oxidoreductase</keyword>
<name>A0A251VD35_HELAN</name>
<dbReference type="GO" id="GO:0016712">
    <property type="term" value="F:oxidoreductase activity, acting on paired donors, with incorporation or reduction of molecular oxygen, reduced flavin or flavoprotein as one donor, and incorporation of one atom of oxygen"/>
    <property type="evidence" value="ECO:0007669"/>
    <property type="project" value="UniProtKB-ARBA"/>
</dbReference>
<accession>A0A251VD35</accession>
<dbReference type="CDD" id="cd11072">
    <property type="entry name" value="CYP71-like"/>
    <property type="match status" value="1"/>
</dbReference>
<feature type="binding site" description="axial binding residue" evidence="8">
    <location>
        <position position="437"/>
    </location>
    <ligand>
        <name>heme</name>
        <dbReference type="ChEBI" id="CHEBI:30413"/>
    </ligand>
    <ligandPart>
        <name>Fe</name>
        <dbReference type="ChEBI" id="CHEBI:18248"/>
    </ligandPart>
</feature>
<dbReference type="GO" id="GO:0005506">
    <property type="term" value="F:iron ion binding"/>
    <property type="evidence" value="ECO:0007669"/>
    <property type="project" value="InterPro"/>
</dbReference>
<keyword evidence="4 8" id="KW-0479">Metal-binding</keyword>
<keyword evidence="6 8" id="KW-0408">Iron</keyword>
<comment type="cofactor">
    <cofactor evidence="8">
        <name>heme</name>
        <dbReference type="ChEBI" id="CHEBI:30413"/>
    </cofactor>
</comment>